<dbReference type="Proteomes" id="UP000468928">
    <property type="component" value="Unassembled WGS sequence"/>
</dbReference>
<organism evidence="2 3">
    <name type="scientific">Nocardia cyriacigeorgica</name>
    <dbReference type="NCBI Taxonomy" id="135487"/>
    <lineage>
        <taxon>Bacteria</taxon>
        <taxon>Bacillati</taxon>
        <taxon>Actinomycetota</taxon>
        <taxon>Actinomycetes</taxon>
        <taxon>Mycobacteriales</taxon>
        <taxon>Nocardiaceae</taxon>
        <taxon>Nocardia</taxon>
    </lineage>
</organism>
<dbReference type="EMBL" id="JAAGUZ010000015">
    <property type="protein sequence ID" value="NEW44323.1"/>
    <property type="molecule type" value="Genomic_DNA"/>
</dbReference>
<sequence>MAEVKAVAHRRARIRSPHDLGLAIQQARLALEWTQRDLAGRVGYPQSVISDMEGGKHTRYAERLFDLLSECGVSLTAEWDDEE</sequence>
<name>A0A6P1D622_9NOCA</name>
<dbReference type="CDD" id="cd00093">
    <property type="entry name" value="HTH_XRE"/>
    <property type="match status" value="1"/>
</dbReference>
<evidence type="ECO:0000313" key="3">
    <source>
        <dbReference type="Proteomes" id="UP000468928"/>
    </source>
</evidence>
<dbReference type="AlphaFoldDB" id="A0A6P1D622"/>
<dbReference type="Pfam" id="PF13560">
    <property type="entry name" value="HTH_31"/>
    <property type="match status" value="1"/>
</dbReference>
<reference evidence="2 3" key="1">
    <citation type="submission" date="2020-01" db="EMBL/GenBank/DDBJ databases">
        <title>Genetics and antimicrobial susceptibilities of Nocardia species isolated from the soil; a comparison with species isolated from humans.</title>
        <authorList>
            <person name="Carrasco G."/>
            <person name="Monzon S."/>
            <person name="Sansegundo M."/>
            <person name="Garcia E."/>
            <person name="Garrido N."/>
            <person name="Medina M.J."/>
            <person name="Villalon P."/>
            <person name="Ramirez-Arocha A.C."/>
            <person name="Jimenez P."/>
            <person name="Cuesta I."/>
            <person name="Valdezate S."/>
        </authorList>
    </citation>
    <scope>NUCLEOTIDE SEQUENCE [LARGE SCALE GENOMIC DNA]</scope>
    <source>
        <strain evidence="2 3">CNM20110639</strain>
    </source>
</reference>
<dbReference type="PROSITE" id="PS50943">
    <property type="entry name" value="HTH_CROC1"/>
    <property type="match status" value="1"/>
</dbReference>
<evidence type="ECO:0000259" key="1">
    <source>
        <dbReference type="PROSITE" id="PS50943"/>
    </source>
</evidence>
<protein>
    <submittedName>
        <fullName evidence="2">Helix-turn-helix transcriptional regulator</fullName>
    </submittedName>
</protein>
<evidence type="ECO:0000313" key="2">
    <source>
        <dbReference type="EMBL" id="NEW44323.1"/>
    </source>
</evidence>
<proteinExistence type="predicted"/>
<dbReference type="GO" id="GO:0003677">
    <property type="term" value="F:DNA binding"/>
    <property type="evidence" value="ECO:0007669"/>
    <property type="project" value="InterPro"/>
</dbReference>
<dbReference type="Gene3D" id="1.10.260.40">
    <property type="entry name" value="lambda repressor-like DNA-binding domains"/>
    <property type="match status" value="1"/>
</dbReference>
<feature type="domain" description="HTH cro/C1-type" evidence="1">
    <location>
        <begin position="24"/>
        <end position="79"/>
    </location>
</feature>
<comment type="caution">
    <text evidence="2">The sequence shown here is derived from an EMBL/GenBank/DDBJ whole genome shotgun (WGS) entry which is preliminary data.</text>
</comment>
<accession>A0A6P1D622</accession>
<dbReference type="InterPro" id="IPR001387">
    <property type="entry name" value="Cro/C1-type_HTH"/>
</dbReference>
<dbReference type="SMART" id="SM00530">
    <property type="entry name" value="HTH_XRE"/>
    <property type="match status" value="1"/>
</dbReference>
<dbReference type="SUPFAM" id="SSF47413">
    <property type="entry name" value="lambda repressor-like DNA-binding domains"/>
    <property type="match status" value="1"/>
</dbReference>
<gene>
    <name evidence="2" type="ORF">GV789_07615</name>
</gene>
<dbReference type="InterPro" id="IPR010982">
    <property type="entry name" value="Lambda_DNA-bd_dom_sf"/>
</dbReference>